<protein>
    <submittedName>
        <fullName evidence="1">Uncharacterized protein</fullName>
    </submittedName>
</protein>
<name>D3ENZ4_ATETH</name>
<keyword evidence="2" id="KW-1185">Reference proteome</keyword>
<accession>D3ENZ4</accession>
<dbReference type="Proteomes" id="UP000001405">
    <property type="component" value="Chromosome"/>
</dbReference>
<evidence type="ECO:0000313" key="2">
    <source>
        <dbReference type="Proteomes" id="UP000001405"/>
    </source>
</evidence>
<evidence type="ECO:0000313" key="1">
    <source>
        <dbReference type="EMBL" id="ADB95194.1"/>
    </source>
</evidence>
<dbReference type="KEGG" id="cyu:UCYN_04630"/>
<organism evidence="2">
    <name type="scientific">Atelocyanobacterium thalassa (isolate ALOHA)</name>
    <dbReference type="NCBI Taxonomy" id="1453429"/>
    <lineage>
        <taxon>Bacteria</taxon>
        <taxon>Bacillati</taxon>
        <taxon>Cyanobacteriota</taxon>
        <taxon>Cyanophyceae</taxon>
        <taxon>Oscillatoriophycideae</taxon>
        <taxon>Chroococcales</taxon>
        <taxon>Aphanothecaceae</taxon>
        <taxon>Candidatus Atelocyanobacterium</taxon>
        <taxon>Candidatus Atelocyanobacterium thalassae</taxon>
    </lineage>
</organism>
<dbReference type="HOGENOM" id="CLU_3041437_0_0_3"/>
<proteinExistence type="predicted"/>
<reference evidence="1 2" key="1">
    <citation type="journal article" date="2010" name="Nature">
        <title>Metabolic streamlining in an open-ocean nitrogen-fixing cyanobacterium.</title>
        <authorList>
            <person name="Tripp H.J."/>
            <person name="Bench S.R."/>
            <person name="Turk K.A."/>
            <person name="Foster R.A."/>
            <person name="Desany B.A."/>
            <person name="Niazi F."/>
            <person name="Affourtit J.P."/>
            <person name="Zehr J.P."/>
        </authorList>
    </citation>
    <scope>NUCLEOTIDE SEQUENCE [LARGE SCALE GENOMIC DNA]</scope>
    <source>
        <strain evidence="2">ALOHA</strain>
    </source>
</reference>
<dbReference type="AlphaFoldDB" id="D3ENZ4"/>
<dbReference type="EMBL" id="CP001842">
    <property type="protein sequence ID" value="ADB95194.1"/>
    <property type="molecule type" value="Genomic_DNA"/>
</dbReference>
<gene>
    <name evidence="1" type="ordered locus">UCYN_04630</name>
</gene>
<sequence length="54" mass="6101">MSISKSIIRKSLSTNLREQPIKEKSNKDIVCLHCKRTTSNNVKCKGICVSDSDY</sequence>